<dbReference type="SUPFAM" id="SSF69318">
    <property type="entry name" value="Integrin alpha N-terminal domain"/>
    <property type="match status" value="1"/>
</dbReference>
<accession>A0A432L9D5</accession>
<dbReference type="EMBL" id="RYYR01000024">
    <property type="protein sequence ID" value="RUL49570.1"/>
    <property type="molecule type" value="Genomic_DNA"/>
</dbReference>
<proteinExistence type="predicted"/>
<keyword evidence="2" id="KW-1185">Reference proteome</keyword>
<dbReference type="Proteomes" id="UP000287910">
    <property type="component" value="Unassembled WGS sequence"/>
</dbReference>
<protein>
    <recommendedName>
        <fullName evidence="3">VCBS repeat-containing protein</fullName>
    </recommendedName>
</protein>
<comment type="caution">
    <text evidence="1">The sequence shown here is derived from an EMBL/GenBank/DDBJ whole genome shotgun (WGS) entry which is preliminary data.</text>
</comment>
<reference evidence="1 2" key="1">
    <citation type="submission" date="2018-12" db="EMBL/GenBank/DDBJ databases">
        <title>Lysinibacillus antri sp. nov., isolated from a cave soil.</title>
        <authorList>
            <person name="Narsing Rao M.P."/>
            <person name="Zhang H."/>
            <person name="Dong Z.-Y."/>
            <person name="Niu X.-K."/>
            <person name="Zhang K."/>
            <person name="Fang B.-Z."/>
            <person name="Kang Y.-Q."/>
            <person name="Xiao M."/>
            <person name="Li W.-J."/>
        </authorList>
    </citation>
    <scope>NUCLEOTIDE SEQUENCE [LARGE SCALE GENOMIC DNA]</scope>
    <source>
        <strain evidence="1 2">SYSU K30002</strain>
    </source>
</reference>
<dbReference type="InterPro" id="IPR028994">
    <property type="entry name" value="Integrin_alpha_N"/>
</dbReference>
<gene>
    <name evidence="1" type="ORF">EK386_14865</name>
</gene>
<dbReference type="AlphaFoldDB" id="A0A432L9D5"/>
<name>A0A432L9D5_9BACI</name>
<dbReference type="RefSeq" id="WP_126659972.1">
    <property type="nucleotide sequence ID" value="NZ_RYYR01000024.1"/>
</dbReference>
<evidence type="ECO:0000313" key="1">
    <source>
        <dbReference type="EMBL" id="RUL49570.1"/>
    </source>
</evidence>
<evidence type="ECO:0008006" key="3">
    <source>
        <dbReference type="Google" id="ProtNLM"/>
    </source>
</evidence>
<evidence type="ECO:0000313" key="2">
    <source>
        <dbReference type="Proteomes" id="UP000287910"/>
    </source>
</evidence>
<sequence length="240" mass="27420">MNNYHWRPIMPLIVTSKVGDVTGDGFPDWIYLTANKQDPTSPYWVNISLHIKYGRTNRIETFAFPENQGYNPTIWLGDFTGNGINDVFVVFDTGGSGGILIGYIYSSIQGRMVKIFDSIQFSEQHPYQVVYTNGYKAHVISENPHKKYTLDLQYKGQEYLNEIYDSNGNLKQPIEGWVDPPSALYPIDIARNGKYDLQVLQQIAGRFHADGLGYVENLLNWNNNQFTIVRQTVAIYGEDM</sequence>
<organism evidence="1 2">
    <name type="scientific">Lysinibacillus antri</name>
    <dbReference type="NCBI Taxonomy" id="2498145"/>
    <lineage>
        <taxon>Bacteria</taxon>
        <taxon>Bacillati</taxon>
        <taxon>Bacillota</taxon>
        <taxon>Bacilli</taxon>
        <taxon>Bacillales</taxon>
        <taxon>Bacillaceae</taxon>
        <taxon>Lysinibacillus</taxon>
    </lineage>
</organism>